<dbReference type="PANTHER" id="PTHR22726">
    <property type="entry name" value="METALLOENDOPEPTIDASE OMA1"/>
    <property type="match status" value="1"/>
</dbReference>
<gene>
    <name evidence="9" type="ORF">KVT40_007538</name>
</gene>
<keyword evidence="1 6" id="KW-0645">Protease</keyword>
<dbReference type="Gene3D" id="3.30.2010.10">
    <property type="entry name" value="Metalloproteases ('zincins'), catalytic domain"/>
    <property type="match status" value="1"/>
</dbReference>
<evidence type="ECO:0000256" key="1">
    <source>
        <dbReference type="ARBA" id="ARBA00022670"/>
    </source>
</evidence>
<comment type="cofactor">
    <cofactor evidence="6">
        <name>Zn(2+)</name>
        <dbReference type="ChEBI" id="CHEBI:29105"/>
    </cofactor>
    <text evidence="6">Binds 1 zinc ion per subunit.</text>
</comment>
<evidence type="ECO:0000256" key="2">
    <source>
        <dbReference type="ARBA" id="ARBA00022723"/>
    </source>
</evidence>
<evidence type="ECO:0000313" key="10">
    <source>
        <dbReference type="Proteomes" id="UP000809789"/>
    </source>
</evidence>
<feature type="domain" description="Peptidase M48" evidence="8">
    <location>
        <begin position="141"/>
        <end position="317"/>
    </location>
</feature>
<evidence type="ECO:0000256" key="3">
    <source>
        <dbReference type="ARBA" id="ARBA00022801"/>
    </source>
</evidence>
<dbReference type="EMBL" id="JAESVG020000009">
    <property type="protein sequence ID" value="KAG8624471.1"/>
    <property type="molecule type" value="Genomic_DNA"/>
</dbReference>
<comment type="caution">
    <text evidence="9">The sequence shown here is derived from an EMBL/GenBank/DDBJ whole genome shotgun (WGS) entry which is preliminary data.</text>
</comment>
<evidence type="ECO:0000313" key="9">
    <source>
        <dbReference type="EMBL" id="KAG8624471.1"/>
    </source>
</evidence>
<dbReference type="PANTHER" id="PTHR22726:SF1">
    <property type="entry name" value="METALLOENDOPEPTIDASE OMA1, MITOCHONDRIAL"/>
    <property type="match status" value="1"/>
</dbReference>
<dbReference type="GO" id="GO:0034982">
    <property type="term" value="P:mitochondrial protein processing"/>
    <property type="evidence" value="ECO:0007669"/>
    <property type="project" value="TreeGrafter"/>
</dbReference>
<name>A0A8K0KYS6_9PEZI</name>
<dbReference type="GO" id="GO:0046872">
    <property type="term" value="F:metal ion binding"/>
    <property type="evidence" value="ECO:0007669"/>
    <property type="project" value="UniProtKB-KW"/>
</dbReference>
<dbReference type="Pfam" id="PF01435">
    <property type="entry name" value="Peptidase_M48"/>
    <property type="match status" value="1"/>
</dbReference>
<dbReference type="InterPro" id="IPR001915">
    <property type="entry name" value="Peptidase_M48"/>
</dbReference>
<feature type="compositionally biased region" description="Basic and acidic residues" evidence="7">
    <location>
        <begin position="284"/>
        <end position="294"/>
    </location>
</feature>
<keyword evidence="10" id="KW-1185">Reference proteome</keyword>
<feature type="region of interest" description="Disordered" evidence="7">
    <location>
        <begin position="284"/>
        <end position="336"/>
    </location>
</feature>
<dbReference type="Proteomes" id="UP000809789">
    <property type="component" value="Unassembled WGS sequence"/>
</dbReference>
<dbReference type="GO" id="GO:0004222">
    <property type="term" value="F:metalloendopeptidase activity"/>
    <property type="evidence" value="ECO:0007669"/>
    <property type="project" value="InterPro"/>
</dbReference>
<proteinExistence type="inferred from homology"/>
<accession>A0A8K0KYS6</accession>
<keyword evidence="2" id="KW-0479">Metal-binding</keyword>
<dbReference type="OrthoDB" id="7464992at2759"/>
<keyword evidence="5 6" id="KW-0482">Metalloprotease</keyword>
<dbReference type="GO" id="GO:0006515">
    <property type="term" value="P:protein quality control for misfolded or incompletely synthesized proteins"/>
    <property type="evidence" value="ECO:0007669"/>
    <property type="project" value="TreeGrafter"/>
</dbReference>
<comment type="similarity">
    <text evidence="6">Belongs to the peptidase M48 family.</text>
</comment>
<keyword evidence="3 6" id="KW-0378">Hydrolase</keyword>
<reference evidence="9" key="1">
    <citation type="submission" date="2021-07" db="EMBL/GenBank/DDBJ databases">
        <title>Elsinoe batatas strain:CRI-CJ2 Genome sequencing and assembly.</title>
        <authorList>
            <person name="Huang L."/>
        </authorList>
    </citation>
    <scope>NUCLEOTIDE SEQUENCE</scope>
    <source>
        <strain evidence="9">CRI-CJ2</strain>
    </source>
</reference>
<protein>
    <recommendedName>
        <fullName evidence="8">Peptidase M48 domain-containing protein</fullName>
    </recommendedName>
</protein>
<keyword evidence="4 6" id="KW-0862">Zinc</keyword>
<evidence type="ECO:0000256" key="4">
    <source>
        <dbReference type="ARBA" id="ARBA00022833"/>
    </source>
</evidence>
<evidence type="ECO:0000256" key="7">
    <source>
        <dbReference type="SAM" id="MobiDB-lite"/>
    </source>
</evidence>
<evidence type="ECO:0000256" key="6">
    <source>
        <dbReference type="RuleBase" id="RU003983"/>
    </source>
</evidence>
<sequence>MASRPSWRLFSALGARQLPQAASRSQPLRSRIPPQLQSRTFSRTTPQDARYDYNRFKTTTNLLHRWAQSPTFYYQLSFIGAGAGGFYIYNLEEVPVSGRRRFNFISDDFVRQTFETAFQRTLAEFDKKILPETHPLHRMTERVLQRLLPHSGFADESSRWTVHVIDDKIKNAFVLPGGHVFVFRGILDVAKGEDGLAAVLGHEIAHNVANHMGEKLSQSWVLMPVAFLVSFFFGLNDLSLTRLAVEFAFNNPHSRKQESEADYIGLIMMSEACYDPSAAAAMWERMDQSEKRDGGSPPQFLSTHPASRNRMESIKGWLPKAEAKREQSGCSTTGAYADDFGRAFSRWS</sequence>
<dbReference type="CDD" id="cd07331">
    <property type="entry name" value="M48C_Oma1_like"/>
    <property type="match status" value="1"/>
</dbReference>
<evidence type="ECO:0000256" key="5">
    <source>
        <dbReference type="ARBA" id="ARBA00023049"/>
    </source>
</evidence>
<organism evidence="9 10">
    <name type="scientific">Elsinoe batatas</name>
    <dbReference type="NCBI Taxonomy" id="2601811"/>
    <lineage>
        <taxon>Eukaryota</taxon>
        <taxon>Fungi</taxon>
        <taxon>Dikarya</taxon>
        <taxon>Ascomycota</taxon>
        <taxon>Pezizomycotina</taxon>
        <taxon>Dothideomycetes</taxon>
        <taxon>Dothideomycetidae</taxon>
        <taxon>Myriangiales</taxon>
        <taxon>Elsinoaceae</taxon>
        <taxon>Elsinoe</taxon>
    </lineage>
</organism>
<dbReference type="GO" id="GO:0005743">
    <property type="term" value="C:mitochondrial inner membrane"/>
    <property type="evidence" value="ECO:0007669"/>
    <property type="project" value="TreeGrafter"/>
</dbReference>
<dbReference type="InterPro" id="IPR051156">
    <property type="entry name" value="Mito/Outer_Membr_Metalloprot"/>
</dbReference>
<evidence type="ECO:0000259" key="8">
    <source>
        <dbReference type="Pfam" id="PF01435"/>
    </source>
</evidence>
<dbReference type="AlphaFoldDB" id="A0A8K0KYS6"/>